<comment type="caution">
    <text evidence="1">The sequence shown here is derived from an EMBL/GenBank/DDBJ whole genome shotgun (WGS) entry which is preliminary data.</text>
</comment>
<name>A0ACB9Z2K0_9PEZI</name>
<dbReference type="Proteomes" id="UP001497700">
    <property type="component" value="Unassembled WGS sequence"/>
</dbReference>
<sequence>MADTIDIEANLASNNPACEQSGAPRSSHGVDNGYVFLSTLQNHVHGVLSKFIAVVKGRPEVPASESHVYIIGSIFRSIDEAPNGYPRLGEFIGAEENHLIFRRFSFLQARVLLHLQGQLQKYERELDLLDMHSERVHSTQASDEVSRTRFALLQKIEEKFEKYIMLMNQVSESALRGHPPDTNLKSLKNFFTNHDPPIYHYYLHKDDLVLLKPRGDTAEMDTRFMDFLLDAPNKLTRHLFRDRERSGRDAFMMVHNTRKIMVAKAVLLGLPLIILLVGPIYPLYTLSRGEITEGTLVGIMFIQVGFTCVFACCLKYLTRPRRHELFACTVAYLGVLLVFMSQTIQNSH</sequence>
<reference evidence="1 2" key="1">
    <citation type="journal article" date="2022" name="New Phytol.">
        <title>Ecological generalism drives hyperdiversity of secondary metabolite gene clusters in xylarialean endophytes.</title>
        <authorList>
            <person name="Franco M.E.E."/>
            <person name="Wisecaver J.H."/>
            <person name="Arnold A.E."/>
            <person name="Ju Y.M."/>
            <person name="Slot J.C."/>
            <person name="Ahrendt S."/>
            <person name="Moore L.P."/>
            <person name="Eastman K.E."/>
            <person name="Scott K."/>
            <person name="Konkel Z."/>
            <person name="Mondo S.J."/>
            <person name="Kuo A."/>
            <person name="Hayes R.D."/>
            <person name="Haridas S."/>
            <person name="Andreopoulos B."/>
            <person name="Riley R."/>
            <person name="LaButti K."/>
            <person name="Pangilinan J."/>
            <person name="Lipzen A."/>
            <person name="Amirebrahimi M."/>
            <person name="Yan J."/>
            <person name="Adam C."/>
            <person name="Keymanesh K."/>
            <person name="Ng V."/>
            <person name="Louie K."/>
            <person name="Northen T."/>
            <person name="Drula E."/>
            <person name="Henrissat B."/>
            <person name="Hsieh H.M."/>
            <person name="Youens-Clark K."/>
            <person name="Lutzoni F."/>
            <person name="Miadlikowska J."/>
            <person name="Eastwood D.C."/>
            <person name="Hamelin R.C."/>
            <person name="Grigoriev I.V."/>
            <person name="U'Ren J.M."/>
        </authorList>
    </citation>
    <scope>NUCLEOTIDE SEQUENCE [LARGE SCALE GENOMIC DNA]</scope>
    <source>
        <strain evidence="1 2">CBS 119005</strain>
    </source>
</reference>
<gene>
    <name evidence="1" type="ORF">F4820DRAFT_448285</name>
</gene>
<evidence type="ECO:0000313" key="2">
    <source>
        <dbReference type="Proteomes" id="UP001497700"/>
    </source>
</evidence>
<accession>A0ACB9Z2K0</accession>
<protein>
    <submittedName>
        <fullName evidence="1">Uncharacterized protein</fullName>
    </submittedName>
</protein>
<evidence type="ECO:0000313" key="1">
    <source>
        <dbReference type="EMBL" id="KAI4865205.1"/>
    </source>
</evidence>
<proteinExistence type="predicted"/>
<keyword evidence="2" id="KW-1185">Reference proteome</keyword>
<organism evidence="1 2">
    <name type="scientific">Hypoxylon rubiginosum</name>
    <dbReference type="NCBI Taxonomy" id="110542"/>
    <lineage>
        <taxon>Eukaryota</taxon>
        <taxon>Fungi</taxon>
        <taxon>Dikarya</taxon>
        <taxon>Ascomycota</taxon>
        <taxon>Pezizomycotina</taxon>
        <taxon>Sordariomycetes</taxon>
        <taxon>Xylariomycetidae</taxon>
        <taxon>Xylariales</taxon>
        <taxon>Hypoxylaceae</taxon>
        <taxon>Hypoxylon</taxon>
    </lineage>
</organism>
<dbReference type="EMBL" id="MU393475">
    <property type="protein sequence ID" value="KAI4865205.1"/>
    <property type="molecule type" value="Genomic_DNA"/>
</dbReference>